<protein>
    <recommendedName>
        <fullName evidence="3">Protein-disulfide isomerase</fullName>
    </recommendedName>
</protein>
<evidence type="ECO:0000313" key="2">
    <source>
        <dbReference type="Proteomes" id="UP000032027"/>
    </source>
</evidence>
<reference evidence="1 2" key="2">
    <citation type="journal article" date="2016" name="ISME J.">
        <title>Physiological and genomic characterization of two novel marine thaumarchaeal strains indicates niche differentiation.</title>
        <authorList>
            <person name="Bayer B."/>
            <person name="Vojvoda J."/>
            <person name="Offre P."/>
            <person name="Alves R.J."/>
            <person name="Elisabeth N.H."/>
            <person name="Garcia J.A."/>
            <person name="Volland J.M."/>
            <person name="Srivastava A."/>
            <person name="Schleper C."/>
            <person name="Herndl G.J."/>
        </authorList>
    </citation>
    <scope>NUCLEOTIDE SEQUENCE [LARGE SCALE GENOMIC DNA]</scope>
    <source>
        <strain evidence="1 2">D3C</strain>
    </source>
</reference>
<evidence type="ECO:0008006" key="3">
    <source>
        <dbReference type="Google" id="ProtNLM"/>
    </source>
</evidence>
<accession>A0A0C5BZS2</accession>
<dbReference type="Proteomes" id="UP000032027">
    <property type="component" value="Chromosome"/>
</dbReference>
<gene>
    <name evidence="1" type="ORF">NPIRD3C_1273</name>
</gene>
<sequence>MKVSIISGTISVIILAFVFVNADGFFVNVVKEFSSDADVTAVVYSNKINTECELVNFINKGDNLSSIQNFIKSNEDLYQDRFEELYSEQTNQSDSQSMIKDEEIAKIVFAEMIIEGFSINPDLRDFIIASSNDPSQQLVERVREIDPDCKIDQGQLNPKSTPIPSPEGVGKIGSEHSHAGILVKIFGDKFDFSAPAYQIKASWIHFEAGDGTTIHKHATGVTLGYLFKTLGLGLTDHCFVFQDGRSFCTNDEYSLKFFVNESQVDDLSQYEINDGDKILISYGGETPQEIKRQLTELDKQPIIV</sequence>
<reference evidence="1 2" key="3">
    <citation type="journal article" date="2019" name="Int. J. Syst. Evol. Microbiol.">
        <title>Nitrosopumilus adriaticus sp. nov. and Nitrosopumilus piranensis sp. nov., two ammonia-oxidizing archaea from the Adriatic Sea and members of the class Nitrososphaeria.</title>
        <authorList>
            <person name="Bayer B."/>
            <person name="Vojvoda J."/>
            <person name="Reinthaler T."/>
            <person name="Reyes C."/>
            <person name="Pinto M."/>
            <person name="Herndl G.J."/>
        </authorList>
    </citation>
    <scope>NUCLEOTIDE SEQUENCE [LARGE SCALE GENOMIC DNA]</scope>
    <source>
        <strain evidence="1 2">D3C</strain>
    </source>
</reference>
<dbReference type="PATRIC" id="fig|1582439.9.peg.1313"/>
<dbReference type="GeneID" id="70360005"/>
<dbReference type="EMBL" id="CP010868">
    <property type="protein sequence ID" value="AJM92485.1"/>
    <property type="molecule type" value="Genomic_DNA"/>
</dbReference>
<dbReference type="HOGENOM" id="CLU_914000_0_0_2"/>
<dbReference type="RefSeq" id="WP_237087621.1">
    <property type="nucleotide sequence ID" value="NZ_CP010868.1"/>
</dbReference>
<keyword evidence="2" id="KW-1185">Reference proteome</keyword>
<evidence type="ECO:0000313" key="1">
    <source>
        <dbReference type="EMBL" id="AJM92485.1"/>
    </source>
</evidence>
<organism evidence="1 2">
    <name type="scientific">Nitrosopumilus piranensis</name>
    <dbReference type="NCBI Taxonomy" id="1582439"/>
    <lineage>
        <taxon>Archaea</taxon>
        <taxon>Nitrososphaerota</taxon>
        <taxon>Nitrososphaeria</taxon>
        <taxon>Nitrosopumilales</taxon>
        <taxon>Nitrosopumilaceae</taxon>
        <taxon>Nitrosopumilus</taxon>
    </lineage>
</organism>
<name>A0A0C5BZS2_9ARCH</name>
<dbReference type="KEGG" id="nid:NPIRD3C_1273"/>
<reference evidence="2" key="1">
    <citation type="submission" date="2015-02" db="EMBL/GenBank/DDBJ databases">
        <title>Characterization of two novel Thaumarchaeota isolated from the Northern Adriatic Sea.</title>
        <authorList>
            <person name="Bayer B."/>
            <person name="Vojvoda J."/>
            <person name="Offre P."/>
            <person name="Srivastava A."/>
            <person name="Elisabeth N."/>
            <person name="Garcia J.A.L."/>
            <person name="Schleper C."/>
            <person name="Herndl G.J."/>
        </authorList>
    </citation>
    <scope>NUCLEOTIDE SEQUENCE [LARGE SCALE GENOMIC DNA]</scope>
    <source>
        <strain evidence="2">D3C</strain>
    </source>
</reference>
<proteinExistence type="predicted"/>
<dbReference type="AlphaFoldDB" id="A0A0C5BZS2"/>